<dbReference type="Proteomes" id="UP000546917">
    <property type="component" value="Unassembled WGS sequence"/>
</dbReference>
<dbReference type="AlphaFoldDB" id="A0A7K4FLY0"/>
<dbReference type="RefSeq" id="WP_171481145.1">
    <property type="nucleotide sequence ID" value="NZ_JABGBP010000009.1"/>
</dbReference>
<organism evidence="1 2">
    <name type="scientific">Ferroplasma acidiphilum</name>
    <dbReference type="NCBI Taxonomy" id="74969"/>
    <lineage>
        <taxon>Archaea</taxon>
        <taxon>Methanobacteriati</taxon>
        <taxon>Thermoplasmatota</taxon>
        <taxon>Thermoplasmata</taxon>
        <taxon>Thermoplasmatales</taxon>
        <taxon>Ferroplasmaceae</taxon>
        <taxon>Ferroplasma</taxon>
    </lineage>
</organism>
<proteinExistence type="predicted"/>
<comment type="caution">
    <text evidence="1">The sequence shown here is derived from an EMBL/GenBank/DDBJ whole genome shotgun (WGS) entry which is preliminary data.</text>
</comment>
<evidence type="ECO:0000313" key="1">
    <source>
        <dbReference type="EMBL" id="NOL59269.1"/>
    </source>
</evidence>
<sequence>IIAMKFYMSLYRNTIIPNPGRHKLVDSLMIELSTINMYLVKGELYLPRIGKSIMSDLNSVGGGIADKIFSKDLFSELNNKK</sequence>
<protein>
    <submittedName>
        <fullName evidence="1">Uncharacterized protein</fullName>
    </submittedName>
</protein>
<name>A0A7K4FLY0_9ARCH</name>
<evidence type="ECO:0000313" key="2">
    <source>
        <dbReference type="Proteomes" id="UP000546917"/>
    </source>
</evidence>
<accession>A0A7K4FLY0</accession>
<reference evidence="1 2" key="1">
    <citation type="submission" date="2020-05" db="EMBL/GenBank/DDBJ databases">
        <authorList>
            <person name="Zhang R."/>
        </authorList>
    </citation>
    <scope>NUCLEOTIDE SEQUENCE [LARGE SCALE GENOMIC DNA]</scope>
    <source>
        <strain evidence="1 2">DSM 28986</strain>
    </source>
</reference>
<dbReference type="EMBL" id="JABGBP010000009">
    <property type="protein sequence ID" value="NOL59269.1"/>
    <property type="molecule type" value="Genomic_DNA"/>
</dbReference>
<gene>
    <name evidence="1" type="ORF">HLB00_00250</name>
</gene>
<feature type="non-terminal residue" evidence="1">
    <location>
        <position position="1"/>
    </location>
</feature>